<dbReference type="GO" id="GO:0004038">
    <property type="term" value="F:allantoinase activity"/>
    <property type="evidence" value="ECO:0007669"/>
    <property type="project" value="TreeGrafter"/>
</dbReference>
<dbReference type="InterPro" id="IPR004722">
    <property type="entry name" value="DHOase"/>
</dbReference>
<accession>A0AAI9X192</accession>
<name>A0AAI9X192_SPIME</name>
<evidence type="ECO:0000256" key="2">
    <source>
        <dbReference type="ARBA" id="ARBA00002368"/>
    </source>
</evidence>
<dbReference type="GO" id="GO:0005737">
    <property type="term" value="C:cytoplasm"/>
    <property type="evidence" value="ECO:0007669"/>
    <property type="project" value="TreeGrafter"/>
</dbReference>
<dbReference type="Proteomes" id="UP000004057">
    <property type="component" value="Unassembled WGS sequence"/>
</dbReference>
<gene>
    <name evidence="8" type="ORF">SPM_003330</name>
</gene>
<dbReference type="PROSITE" id="PS00483">
    <property type="entry name" value="DIHYDROOROTASE_2"/>
    <property type="match status" value="1"/>
</dbReference>
<evidence type="ECO:0000256" key="5">
    <source>
        <dbReference type="ARBA" id="ARBA00022801"/>
    </source>
</evidence>
<dbReference type="PANTHER" id="PTHR43668:SF2">
    <property type="entry name" value="ALLANTOINASE"/>
    <property type="match status" value="1"/>
</dbReference>
<dbReference type="SUPFAM" id="SSF51338">
    <property type="entry name" value="Composite domain of metallo-dependent hydrolases"/>
    <property type="match status" value="1"/>
</dbReference>
<dbReference type="PANTHER" id="PTHR43668">
    <property type="entry name" value="ALLANTOINASE"/>
    <property type="match status" value="1"/>
</dbReference>
<evidence type="ECO:0000259" key="7">
    <source>
        <dbReference type="Pfam" id="PF12890"/>
    </source>
</evidence>
<dbReference type="InterPro" id="IPR032466">
    <property type="entry name" value="Metal_Hydrolase"/>
</dbReference>
<dbReference type="GO" id="GO:0004151">
    <property type="term" value="F:dihydroorotase activity"/>
    <property type="evidence" value="ECO:0007669"/>
    <property type="project" value="InterPro"/>
</dbReference>
<keyword evidence="5" id="KW-0378">Hydrolase</keyword>
<proteinExistence type="inferred from homology"/>
<comment type="function">
    <text evidence="2">Catalyzes the reversible cyclization of carbamoyl aspartate to dihydroorotate.</text>
</comment>
<dbReference type="InterPro" id="IPR024403">
    <property type="entry name" value="DHOase_cat"/>
</dbReference>
<dbReference type="GO" id="GO:0006145">
    <property type="term" value="P:purine nucleobase catabolic process"/>
    <property type="evidence" value="ECO:0007669"/>
    <property type="project" value="TreeGrafter"/>
</dbReference>
<keyword evidence="4" id="KW-0479">Metal-binding</keyword>
<dbReference type="RefSeq" id="WP_004028180.1">
    <property type="nucleotide sequence ID" value="NZ_AGBZ02000001.1"/>
</dbReference>
<dbReference type="Gene3D" id="2.30.40.10">
    <property type="entry name" value="Urease, subunit C, domain 1"/>
    <property type="match status" value="1"/>
</dbReference>
<dbReference type="Gene3D" id="3.20.20.140">
    <property type="entry name" value="Metal-dependent hydrolases"/>
    <property type="match status" value="1"/>
</dbReference>
<evidence type="ECO:0000313" key="9">
    <source>
        <dbReference type="Proteomes" id="UP000004057"/>
    </source>
</evidence>
<dbReference type="NCBIfam" id="TIGR00857">
    <property type="entry name" value="pyrC_multi"/>
    <property type="match status" value="1"/>
</dbReference>
<feature type="domain" description="Dihydroorotase catalytic" evidence="7">
    <location>
        <begin position="47"/>
        <end position="231"/>
    </location>
</feature>
<keyword evidence="6" id="KW-0665">Pyrimidine biosynthesis</keyword>
<comment type="caution">
    <text evidence="8">The sequence shown here is derived from an EMBL/GenBank/DDBJ whole genome shotgun (WGS) entry which is preliminary data.</text>
</comment>
<dbReference type="PROSITE" id="PS00482">
    <property type="entry name" value="DIHYDROOROTASE_1"/>
    <property type="match status" value="1"/>
</dbReference>
<comment type="similarity">
    <text evidence="3">Belongs to the metallo-dependent hydrolases superfamily. DHOase family. Class I DHOase subfamily.</text>
</comment>
<evidence type="ECO:0000256" key="4">
    <source>
        <dbReference type="ARBA" id="ARBA00022723"/>
    </source>
</evidence>
<dbReference type="GO" id="GO:0046872">
    <property type="term" value="F:metal ion binding"/>
    <property type="evidence" value="ECO:0007669"/>
    <property type="project" value="UniProtKB-KW"/>
</dbReference>
<dbReference type="GO" id="GO:0006221">
    <property type="term" value="P:pyrimidine nucleotide biosynthetic process"/>
    <property type="evidence" value="ECO:0007669"/>
    <property type="project" value="UniProtKB-KW"/>
</dbReference>
<comment type="cofactor">
    <cofactor evidence="1">
        <name>Zn(2+)</name>
        <dbReference type="ChEBI" id="CHEBI:29105"/>
    </cofactor>
</comment>
<dbReference type="SUPFAM" id="SSF51556">
    <property type="entry name" value="Metallo-dependent hydrolases"/>
    <property type="match status" value="1"/>
</dbReference>
<evidence type="ECO:0000313" key="8">
    <source>
        <dbReference type="EMBL" id="KAI93011.1"/>
    </source>
</evidence>
<dbReference type="AlphaFoldDB" id="A0AAI9X192"/>
<dbReference type="InterPro" id="IPR002195">
    <property type="entry name" value="Dihydroorotase_CS"/>
</dbReference>
<organism evidence="8 9">
    <name type="scientific">Spiroplasma melliferum KC3</name>
    <dbReference type="NCBI Taxonomy" id="570509"/>
    <lineage>
        <taxon>Bacteria</taxon>
        <taxon>Bacillati</taxon>
        <taxon>Mycoplasmatota</taxon>
        <taxon>Mollicutes</taxon>
        <taxon>Entomoplasmatales</taxon>
        <taxon>Spiroplasmataceae</taxon>
        <taxon>Spiroplasma</taxon>
    </lineage>
</organism>
<sequence length="420" mass="46481">MIYTFTNANVYLPTGFKQTNITIKGNKIMRIGPTILGTEIKLSANCLIVPSFIDLHAHFREPGQTTKEDLITGANSGLYGGYQTVCVMANTKPAIDNIAVLAPLLVKAAKLPINVQFFGAITKQLAGQELVDFAKIKDDVIGFSDDGVYLANQSLLIKALEYGQANQKLISLHVDNRQNINEQTVVLQHQIAQKFGLIGVDDNYEAEPLHNDLKLVNKQQLPYHVCHVSTAKSIALIRKGKKINPFLTCEVTPHHLTLSVDDITTNDGNYLMNPPLNRINDQLSLIKALNEGIIDVIATDHAPHQTREKGEFANSAMGIIGLQLTFPLLYTKLVLPQQVSLSTIINALTVNPQQLIKHHNVQLEVNNYANFTVIDLSLSKVVTPELLQSKSINTPFLGEKLTGWPIINVYQGQIYHLKEE</sequence>
<dbReference type="Pfam" id="PF12890">
    <property type="entry name" value="DHOase"/>
    <property type="match status" value="1"/>
</dbReference>
<dbReference type="CDD" id="cd01317">
    <property type="entry name" value="DHOase_IIa"/>
    <property type="match status" value="1"/>
</dbReference>
<dbReference type="EMBL" id="AGBZ02000001">
    <property type="protein sequence ID" value="KAI93011.1"/>
    <property type="molecule type" value="Genomic_DNA"/>
</dbReference>
<protein>
    <submittedName>
        <fullName evidence="8">Dihydroorotase</fullName>
    </submittedName>
</protein>
<evidence type="ECO:0000256" key="1">
    <source>
        <dbReference type="ARBA" id="ARBA00001947"/>
    </source>
</evidence>
<evidence type="ECO:0000256" key="6">
    <source>
        <dbReference type="ARBA" id="ARBA00022975"/>
    </source>
</evidence>
<reference evidence="8 9" key="1">
    <citation type="journal article" date="2012" name="J. Proteome Res.">
        <title>Application of Spiroplasma melliferum proteogenomic profiling for the discovery of virulence factors and pathogenicity mechanisms in host-associated spiroplasmas.</title>
        <authorList>
            <person name="Alexeev D."/>
            <person name="Kostrjukova E."/>
            <person name="Aliper A."/>
            <person name="Popenko A."/>
            <person name="Bazaleev N."/>
            <person name="Tyakht A."/>
            <person name="Selezneva O."/>
            <person name="Akopian T."/>
            <person name="Prichodko E."/>
            <person name="Kondratov I."/>
            <person name="Chukin M."/>
            <person name="Demina I."/>
            <person name="Galyamina M."/>
            <person name="Kamashev D."/>
            <person name="Vanyushkina A."/>
            <person name="Ladygina V."/>
            <person name="Levitskii S."/>
            <person name="Lazarev V."/>
            <person name="Govorun V."/>
        </authorList>
    </citation>
    <scope>NUCLEOTIDE SEQUENCE [LARGE SCALE GENOMIC DNA]</scope>
    <source>
        <strain evidence="8 9">KC3</strain>
    </source>
</reference>
<dbReference type="InterPro" id="IPR050138">
    <property type="entry name" value="DHOase/Allantoinase_Hydrolase"/>
</dbReference>
<dbReference type="InterPro" id="IPR011059">
    <property type="entry name" value="Metal-dep_hydrolase_composite"/>
</dbReference>
<evidence type="ECO:0000256" key="3">
    <source>
        <dbReference type="ARBA" id="ARBA00010286"/>
    </source>
</evidence>